<dbReference type="Gene3D" id="3.90.1070.10">
    <property type="match status" value="1"/>
</dbReference>
<proteinExistence type="predicted"/>
<dbReference type="Gene3D" id="3.40.50.1000">
    <property type="entry name" value="HAD superfamily/HAD-like"/>
    <property type="match status" value="1"/>
</dbReference>
<accession>A0A2M7H4X8</accession>
<reference evidence="2 3" key="1">
    <citation type="submission" date="2017-09" db="EMBL/GenBank/DDBJ databases">
        <title>Depth-based differentiation of microbial function through sediment-hosted aquifers and enrichment of novel symbionts in the deep terrestrial subsurface.</title>
        <authorList>
            <person name="Probst A.J."/>
            <person name="Ladd B."/>
            <person name="Jarett J.K."/>
            <person name="Geller-Mcgrath D.E."/>
            <person name="Sieber C.M."/>
            <person name="Emerson J.B."/>
            <person name="Anantharaman K."/>
            <person name="Thomas B.C."/>
            <person name="Malmstrom R."/>
            <person name="Stieglmeier M."/>
            <person name="Klingl A."/>
            <person name="Woyke T."/>
            <person name="Ryan C.M."/>
            <person name="Banfield J.F."/>
        </authorList>
    </citation>
    <scope>NUCLEOTIDE SEQUENCE [LARGE SCALE GENOMIC DNA]</scope>
    <source>
        <strain evidence="2">CG15_BIG_FIL_POST_REV_8_21_14_020_45_12</strain>
    </source>
</reference>
<dbReference type="InterPro" id="IPR023214">
    <property type="entry name" value="HAD_sf"/>
</dbReference>
<name>A0A2M7H4X8_9BACT</name>
<dbReference type="EMBL" id="PFGC01000013">
    <property type="protein sequence ID" value="PIW37279.1"/>
    <property type="molecule type" value="Genomic_DNA"/>
</dbReference>
<dbReference type="Proteomes" id="UP000230292">
    <property type="component" value="Unassembled WGS sequence"/>
</dbReference>
<sequence>MTEPTRRDRRERPADAKPRPFELPAKHSIQNIVGQFFVEQRVAEREEYKGDNYRQAVVESNAAFHALENGSEGSAEGHGALASYLYSRNLMEAVAGVHQFAEATNNEPARQSSLRAMFVLQQAFEIVRTYGIERGLSLADSFSEMQRRQLDGGYGWANFLALMSLARRESVQVIEENRSQITTETAGSEFTGHFHGVAEKAVQEEREALNGLEFGEVFEAELKSDKTKALVLSLDFNSTWNRQESYPNQQLIGRAVAEIERLSEEVARRFPDKELYVVINTGRPALYAWGVLEAIKAHPSLRKLALAESGGAVLTEMQDGRREVAVEDSARWQKNLDALKTYLLNAVRTANVNVEPKLSMLSMQIAQKPDAGGSFVLEDEEGKPVTPEWIEQRVKQFFVDQIDDMRAKLVRYQGELTVAGSAEDGLDELVSQLGNGERAGSQELIDLVEGILDVYEGERRAALQSINQDLRAIREMSKNLLIDFNPTAGFVDIGHKDLNKYSTLRTELSKRGIAPEEVSIVHIGDSGTDVMPIDRTGAGQVNEGADRVWQVAVGNSNKRMMDATDARTAKNGRGIKATRDSSLALIDMLKGVRRSVVQAAGNGSFDGK</sequence>
<protein>
    <submittedName>
        <fullName evidence="2">Uncharacterized protein</fullName>
    </submittedName>
</protein>
<evidence type="ECO:0000313" key="2">
    <source>
        <dbReference type="EMBL" id="PIW37279.1"/>
    </source>
</evidence>
<evidence type="ECO:0000313" key="3">
    <source>
        <dbReference type="Proteomes" id="UP000230292"/>
    </source>
</evidence>
<dbReference type="SUPFAM" id="SSF56784">
    <property type="entry name" value="HAD-like"/>
    <property type="match status" value="1"/>
</dbReference>
<feature type="region of interest" description="Disordered" evidence="1">
    <location>
        <begin position="1"/>
        <end position="21"/>
    </location>
</feature>
<gene>
    <name evidence="2" type="ORF">COW24_01090</name>
</gene>
<feature type="compositionally biased region" description="Basic and acidic residues" evidence="1">
    <location>
        <begin position="1"/>
        <end position="20"/>
    </location>
</feature>
<dbReference type="InterPro" id="IPR036412">
    <property type="entry name" value="HAD-like_sf"/>
</dbReference>
<comment type="caution">
    <text evidence="2">The sequence shown here is derived from an EMBL/GenBank/DDBJ whole genome shotgun (WGS) entry which is preliminary data.</text>
</comment>
<organism evidence="2 3">
    <name type="scientific">Candidatus Kerfeldbacteria bacterium CG15_BIG_FIL_POST_REV_8_21_14_020_45_12</name>
    <dbReference type="NCBI Taxonomy" id="2014247"/>
    <lineage>
        <taxon>Bacteria</taxon>
        <taxon>Candidatus Kerfeldiibacteriota</taxon>
    </lineage>
</organism>
<evidence type="ECO:0000256" key="1">
    <source>
        <dbReference type="SAM" id="MobiDB-lite"/>
    </source>
</evidence>
<dbReference type="AlphaFoldDB" id="A0A2M7H4X8"/>